<dbReference type="EMBL" id="KV425915">
    <property type="protein sequence ID" value="KZV98765.1"/>
    <property type="molecule type" value="Genomic_DNA"/>
</dbReference>
<protein>
    <submittedName>
        <fullName evidence="1">Uncharacterized protein</fullName>
    </submittedName>
</protein>
<gene>
    <name evidence="1" type="ORF">EXIGLDRAFT_746476</name>
</gene>
<dbReference type="Proteomes" id="UP000077266">
    <property type="component" value="Unassembled WGS sequence"/>
</dbReference>
<organism evidence="1 2">
    <name type="scientific">Exidia glandulosa HHB12029</name>
    <dbReference type="NCBI Taxonomy" id="1314781"/>
    <lineage>
        <taxon>Eukaryota</taxon>
        <taxon>Fungi</taxon>
        <taxon>Dikarya</taxon>
        <taxon>Basidiomycota</taxon>
        <taxon>Agaricomycotina</taxon>
        <taxon>Agaricomycetes</taxon>
        <taxon>Auriculariales</taxon>
        <taxon>Exidiaceae</taxon>
        <taxon>Exidia</taxon>
    </lineage>
</organism>
<accession>A0A165M4T2</accession>
<proteinExistence type="predicted"/>
<reference evidence="1 2" key="1">
    <citation type="journal article" date="2016" name="Mol. Biol. Evol.">
        <title>Comparative Genomics of Early-Diverging Mushroom-Forming Fungi Provides Insights into the Origins of Lignocellulose Decay Capabilities.</title>
        <authorList>
            <person name="Nagy L.G."/>
            <person name="Riley R."/>
            <person name="Tritt A."/>
            <person name="Adam C."/>
            <person name="Daum C."/>
            <person name="Floudas D."/>
            <person name="Sun H."/>
            <person name="Yadav J.S."/>
            <person name="Pangilinan J."/>
            <person name="Larsson K.H."/>
            <person name="Matsuura K."/>
            <person name="Barry K."/>
            <person name="Labutti K."/>
            <person name="Kuo R."/>
            <person name="Ohm R.A."/>
            <person name="Bhattacharya S.S."/>
            <person name="Shirouzu T."/>
            <person name="Yoshinaga Y."/>
            <person name="Martin F.M."/>
            <person name="Grigoriev I.V."/>
            <person name="Hibbett D.S."/>
        </authorList>
    </citation>
    <scope>NUCLEOTIDE SEQUENCE [LARGE SCALE GENOMIC DNA]</scope>
    <source>
        <strain evidence="1 2">HHB12029</strain>
    </source>
</reference>
<dbReference type="InParanoid" id="A0A165M4T2"/>
<keyword evidence="2" id="KW-1185">Reference proteome</keyword>
<name>A0A165M4T2_EXIGL</name>
<evidence type="ECO:0000313" key="2">
    <source>
        <dbReference type="Proteomes" id="UP000077266"/>
    </source>
</evidence>
<sequence length="111" mass="13820">MRSVRRCCCCRRGGWIHRIVLRRRWWWCVLRVWWRRRFQWLLQRQWRSLRWRRRRLWKWGLLIDYQGMGRASLSATTVPGASAPVTPLYAELHKFSCIAVSWLHMRRLQQA</sequence>
<dbReference type="AlphaFoldDB" id="A0A165M4T2"/>
<dbReference type="OrthoDB" id="2684236at2759"/>
<evidence type="ECO:0000313" key="1">
    <source>
        <dbReference type="EMBL" id="KZV98765.1"/>
    </source>
</evidence>